<name>A0ABN2Z0I2_9ACTN</name>
<dbReference type="PANTHER" id="PTHR36456:SF1">
    <property type="entry name" value="UPF0232 PROTEIN SCO3875"/>
    <property type="match status" value="1"/>
</dbReference>
<reference evidence="2 3" key="1">
    <citation type="journal article" date="2019" name="Int. J. Syst. Evol. Microbiol.">
        <title>The Global Catalogue of Microorganisms (GCM) 10K type strain sequencing project: providing services to taxonomists for standard genome sequencing and annotation.</title>
        <authorList>
            <consortium name="The Broad Institute Genomics Platform"/>
            <consortium name="The Broad Institute Genome Sequencing Center for Infectious Disease"/>
            <person name="Wu L."/>
            <person name="Ma J."/>
        </authorList>
    </citation>
    <scope>NUCLEOTIDE SEQUENCE [LARGE SCALE GENOMIC DNA]</scope>
    <source>
        <strain evidence="2 3">JCM 16021</strain>
    </source>
</reference>
<gene>
    <name evidence="2" type="ORF">GCM10009843_41910</name>
</gene>
<protein>
    <submittedName>
        <fullName evidence="2">DUF721 domain-containing protein</fullName>
    </submittedName>
</protein>
<feature type="compositionally biased region" description="Basic residues" evidence="1">
    <location>
        <begin position="67"/>
        <end position="78"/>
    </location>
</feature>
<keyword evidence="3" id="KW-1185">Reference proteome</keyword>
<dbReference type="PANTHER" id="PTHR36456">
    <property type="entry name" value="UPF0232 PROTEIN SCO3875"/>
    <property type="match status" value="1"/>
</dbReference>
<dbReference type="Pfam" id="PF05258">
    <property type="entry name" value="DciA"/>
    <property type="match status" value="1"/>
</dbReference>
<dbReference type="RefSeq" id="WP_344305828.1">
    <property type="nucleotide sequence ID" value="NZ_BAAAQQ010000015.1"/>
</dbReference>
<feature type="region of interest" description="Disordered" evidence="1">
    <location>
        <begin position="1"/>
        <end position="105"/>
    </location>
</feature>
<evidence type="ECO:0000313" key="2">
    <source>
        <dbReference type="EMBL" id="GAA2134916.1"/>
    </source>
</evidence>
<organism evidence="2 3">
    <name type="scientific">Nocardioides bigeumensis</name>
    <dbReference type="NCBI Taxonomy" id="433657"/>
    <lineage>
        <taxon>Bacteria</taxon>
        <taxon>Bacillati</taxon>
        <taxon>Actinomycetota</taxon>
        <taxon>Actinomycetes</taxon>
        <taxon>Propionibacteriales</taxon>
        <taxon>Nocardioidaceae</taxon>
        <taxon>Nocardioides</taxon>
    </lineage>
</organism>
<dbReference type="EMBL" id="BAAAQQ010000015">
    <property type="protein sequence ID" value="GAA2134916.1"/>
    <property type="molecule type" value="Genomic_DNA"/>
</dbReference>
<evidence type="ECO:0000256" key="1">
    <source>
        <dbReference type="SAM" id="MobiDB-lite"/>
    </source>
</evidence>
<proteinExistence type="predicted"/>
<dbReference type="Proteomes" id="UP001500575">
    <property type="component" value="Unassembled WGS sequence"/>
</dbReference>
<comment type="caution">
    <text evidence="2">The sequence shown here is derived from an EMBL/GenBank/DDBJ whole genome shotgun (WGS) entry which is preliminary data.</text>
</comment>
<evidence type="ECO:0000313" key="3">
    <source>
        <dbReference type="Proteomes" id="UP001500575"/>
    </source>
</evidence>
<accession>A0ABN2Z0I2</accession>
<sequence length="216" mass="22640">MPEPGRPDGRLPDGAAVDGAAVEGEGANGEAADGEAAAEAPLPGHDESGLDLARTISRSLAQASGRAPRRSGRGRRPGRPTTPADSRRGGLSGSGADERDPQLIGPTLDRLVSDRGWELDLKVQAVFGRWAELVGTEVAAHTTPEAFADGKLVVRTDSTAWATQLRLLAPTVVRRLNEELGHGTVTLIEVLGPHGPSWKKGRLSARDGRGPRDTYG</sequence>
<feature type="compositionally biased region" description="Basic and acidic residues" evidence="1">
    <location>
        <begin position="1"/>
        <end position="11"/>
    </location>
</feature>
<dbReference type="InterPro" id="IPR007922">
    <property type="entry name" value="DciA-like"/>
</dbReference>
<feature type="compositionally biased region" description="Low complexity" evidence="1">
    <location>
        <begin position="13"/>
        <end position="40"/>
    </location>
</feature>